<dbReference type="AlphaFoldDB" id="A0A5D0NMB3"/>
<reference evidence="1 2" key="1">
    <citation type="submission" date="2019-08" db="EMBL/GenBank/DDBJ databases">
        <title>Actinomadura sp. nov. CYP1-5 isolated from mountain soil.</title>
        <authorList>
            <person name="Songsumanus A."/>
            <person name="Kuncharoen N."/>
            <person name="Kudo T."/>
            <person name="Yuki M."/>
            <person name="Igarashi Y."/>
            <person name="Tanasupawat S."/>
        </authorList>
    </citation>
    <scope>NUCLEOTIDE SEQUENCE [LARGE SCALE GENOMIC DNA]</scope>
    <source>
        <strain evidence="1 2">JCM 14158</strain>
    </source>
</reference>
<dbReference type="RefSeq" id="WP_067897904.1">
    <property type="nucleotide sequence ID" value="NZ_VSFG01000003.1"/>
</dbReference>
<dbReference type="Pfam" id="PF06868">
    <property type="entry name" value="DUF1257"/>
    <property type="match status" value="1"/>
</dbReference>
<gene>
    <name evidence="1" type="ORF">FXF69_19670</name>
</gene>
<keyword evidence="2" id="KW-1185">Reference proteome</keyword>
<proteinExistence type="predicted"/>
<dbReference type="STRING" id="1220554.GCA_001552135_05653"/>
<dbReference type="PANTHER" id="PTHR39638">
    <property type="entry name" value="YCF35"/>
    <property type="match status" value="1"/>
</dbReference>
<dbReference type="EMBL" id="VSFG01000003">
    <property type="protein sequence ID" value="TYB45643.1"/>
    <property type="molecule type" value="Genomic_DNA"/>
</dbReference>
<name>A0A5D0NMB3_9ACTN</name>
<accession>A0A5D0NMB3</accession>
<dbReference type="InterPro" id="IPR009666">
    <property type="entry name" value="Uncharacterised_Ycf35"/>
</dbReference>
<sequence>MSHFTKVRTRLADGEVLRRALAEMGHTVEPAGRGVRGYLGRRTKAEFKIRPAGGDHEIGFAPSDEGYVLVADWWGIRGLREEPFVRDLKQKYALVSTLSTLAERGFEVDRRSVDEKSGDIRVVLRRVAV</sequence>
<comment type="caution">
    <text evidence="1">The sequence shown here is derived from an EMBL/GenBank/DDBJ whole genome shotgun (WGS) entry which is preliminary data.</text>
</comment>
<evidence type="ECO:0000313" key="1">
    <source>
        <dbReference type="EMBL" id="TYB45643.1"/>
    </source>
</evidence>
<protein>
    <submittedName>
        <fullName evidence="1">DUF1257 domain-containing protein</fullName>
    </submittedName>
</protein>
<organism evidence="1 2">
    <name type="scientific">Actinomadura chibensis</name>
    <dbReference type="NCBI Taxonomy" id="392828"/>
    <lineage>
        <taxon>Bacteria</taxon>
        <taxon>Bacillati</taxon>
        <taxon>Actinomycetota</taxon>
        <taxon>Actinomycetes</taxon>
        <taxon>Streptosporangiales</taxon>
        <taxon>Thermomonosporaceae</taxon>
        <taxon>Actinomadura</taxon>
    </lineage>
</organism>
<dbReference type="PANTHER" id="PTHR39638:SF2">
    <property type="entry name" value="YCF35"/>
    <property type="match status" value="1"/>
</dbReference>
<dbReference type="Proteomes" id="UP000323380">
    <property type="component" value="Unassembled WGS sequence"/>
</dbReference>
<evidence type="ECO:0000313" key="2">
    <source>
        <dbReference type="Proteomes" id="UP000323380"/>
    </source>
</evidence>